<comment type="pathway">
    <text evidence="1">Protein modification; protein ubiquitination.</text>
</comment>
<gene>
    <name evidence="6" type="ORF">Nepgr_000326</name>
</gene>
<evidence type="ECO:0000256" key="1">
    <source>
        <dbReference type="ARBA" id="ARBA00004906"/>
    </source>
</evidence>
<dbReference type="SUPFAM" id="SSF54695">
    <property type="entry name" value="POZ domain"/>
    <property type="match status" value="1"/>
</dbReference>
<dbReference type="Pfam" id="PF03000">
    <property type="entry name" value="NPH3"/>
    <property type="match status" value="1"/>
</dbReference>
<protein>
    <recommendedName>
        <fullName evidence="5">NPH3 domain-containing protein</fullName>
    </recommendedName>
</protein>
<evidence type="ECO:0000259" key="5">
    <source>
        <dbReference type="PROSITE" id="PS51649"/>
    </source>
</evidence>
<accession>A0AAD3RVE4</accession>
<keyword evidence="7" id="KW-1185">Reference proteome</keyword>
<evidence type="ECO:0000256" key="2">
    <source>
        <dbReference type="ARBA" id="ARBA00022786"/>
    </source>
</evidence>
<comment type="similarity">
    <text evidence="3">Belongs to the NPH3 family.</text>
</comment>
<dbReference type="InterPro" id="IPR027356">
    <property type="entry name" value="NPH3_dom"/>
</dbReference>
<dbReference type="PANTHER" id="PTHR32370">
    <property type="entry name" value="OS12G0117600 PROTEIN"/>
    <property type="match status" value="1"/>
</dbReference>
<sequence length="725" mass="81425">MAPAGKVAEFRREGSDWFCNAGLPSDFIVSVEGVNFQLHKFPLVSRCRKMAKEFEGTKSSHKGMSTMSLECFPGGPDAFLIAAKFCYGLRIDLAPRNIATVYCAADYLEMTDEYGDDNLLPKCEHYFHKNILHNWKDCILALQNAEPVIQTAEKLQIISKCTNALSTMMCTDPSLFGWPMMMYGSLQSPGGSILWNGINTGARIRSVESDWWYEDISYLCVDLFEKLIKTMESRGIRPEKISGAIMYYARKYLPGLGRWQGRQNGPARTVASFIMTPASVDQRVLLGCIVNLLPEKKSKPYCRFLLRLLRVALILGVSQECKDALEKRIGKQLELATLDSLLIPTYSNSDTLYETDCVQRILQHFISSDPEISYFSPSLIGVEASPSSEPLRQVAKLVDDYIAEVASDVNLKPDTIRALAEAFPETSRSLHDGLYRALDLYFKAHPWLSDKEKEQLCNLIDYQQLSIDACAHASQNERLPLRVVLQVLFFEQMQLRTAVAGCLQLVDPESGPAHPITAPSDMAGQIIQRDGWVTVMNQNRVLKVDMERMRSRVQELEQEFGRIKQDMKRVTKSQSSIGSPRMISRRIGSKLLPRSSEAQTDTVENTALPTRASVEQVLHPILTGTDVVKNVNKNNASLAVLCEALALENMARMLMLSDMLDINKRHQAQIITSLKDPDISIWRRAPDLLYGMCDASNAKDIDEELLQSLSFLLCNSTLISDNNFV</sequence>
<feature type="domain" description="NPH3" evidence="5">
    <location>
        <begin position="210"/>
        <end position="494"/>
    </location>
</feature>
<dbReference type="PROSITE" id="PS51649">
    <property type="entry name" value="NPH3"/>
    <property type="match status" value="1"/>
</dbReference>
<dbReference type="AlphaFoldDB" id="A0AAD3RVE4"/>
<dbReference type="Gene3D" id="3.30.710.10">
    <property type="entry name" value="Potassium Channel Kv1.1, Chain A"/>
    <property type="match status" value="1"/>
</dbReference>
<proteinExistence type="inferred from homology"/>
<dbReference type="InterPro" id="IPR043454">
    <property type="entry name" value="NPH3/RPT2-like"/>
</dbReference>
<dbReference type="InterPro" id="IPR011333">
    <property type="entry name" value="SKP1/BTB/POZ_sf"/>
</dbReference>
<organism evidence="6 7">
    <name type="scientific">Nepenthes gracilis</name>
    <name type="common">Slender pitcher plant</name>
    <dbReference type="NCBI Taxonomy" id="150966"/>
    <lineage>
        <taxon>Eukaryota</taxon>
        <taxon>Viridiplantae</taxon>
        <taxon>Streptophyta</taxon>
        <taxon>Embryophyta</taxon>
        <taxon>Tracheophyta</taxon>
        <taxon>Spermatophyta</taxon>
        <taxon>Magnoliopsida</taxon>
        <taxon>eudicotyledons</taxon>
        <taxon>Gunneridae</taxon>
        <taxon>Pentapetalae</taxon>
        <taxon>Caryophyllales</taxon>
        <taxon>Nepenthaceae</taxon>
        <taxon>Nepenthes</taxon>
    </lineage>
</organism>
<evidence type="ECO:0000313" key="6">
    <source>
        <dbReference type="EMBL" id="GMG98486.1"/>
    </source>
</evidence>
<evidence type="ECO:0000256" key="4">
    <source>
        <dbReference type="SAM" id="Coils"/>
    </source>
</evidence>
<dbReference type="Gene3D" id="1.25.10.10">
    <property type="entry name" value="Leucine-rich Repeat Variant"/>
    <property type="match status" value="1"/>
</dbReference>
<evidence type="ECO:0000256" key="3">
    <source>
        <dbReference type="PROSITE-ProRule" id="PRU00982"/>
    </source>
</evidence>
<keyword evidence="4" id="KW-0175">Coiled coil</keyword>
<evidence type="ECO:0000313" key="7">
    <source>
        <dbReference type="Proteomes" id="UP001279734"/>
    </source>
</evidence>
<comment type="caution">
    <text evidence="6">The sequence shown here is derived from an EMBL/GenBank/DDBJ whole genome shotgun (WGS) entry which is preliminary data.</text>
</comment>
<reference evidence="6" key="1">
    <citation type="submission" date="2023-05" db="EMBL/GenBank/DDBJ databases">
        <title>Nepenthes gracilis genome sequencing.</title>
        <authorList>
            <person name="Fukushima K."/>
        </authorList>
    </citation>
    <scope>NUCLEOTIDE SEQUENCE</scope>
    <source>
        <strain evidence="6">SING2019-196</strain>
    </source>
</reference>
<dbReference type="InterPro" id="IPR011989">
    <property type="entry name" value="ARM-like"/>
</dbReference>
<dbReference type="EMBL" id="BSYO01000001">
    <property type="protein sequence ID" value="GMG98486.1"/>
    <property type="molecule type" value="Genomic_DNA"/>
</dbReference>
<keyword evidence="2" id="KW-0833">Ubl conjugation pathway</keyword>
<feature type="coiled-coil region" evidence="4">
    <location>
        <begin position="539"/>
        <end position="573"/>
    </location>
</feature>
<name>A0AAD3RVE4_NEPGR</name>
<dbReference type="Proteomes" id="UP001279734">
    <property type="component" value="Unassembled WGS sequence"/>
</dbReference>